<evidence type="ECO:0000256" key="1">
    <source>
        <dbReference type="ARBA" id="ARBA00004123"/>
    </source>
</evidence>
<feature type="region of interest" description="Disordered" evidence="3">
    <location>
        <begin position="735"/>
        <end position="921"/>
    </location>
</feature>
<dbReference type="EMBL" id="RWJN01000522">
    <property type="protein sequence ID" value="TCD60959.1"/>
    <property type="molecule type" value="Genomic_DNA"/>
</dbReference>
<feature type="region of interest" description="Disordered" evidence="3">
    <location>
        <begin position="937"/>
        <end position="1009"/>
    </location>
</feature>
<feature type="compositionally biased region" description="Low complexity" evidence="3">
    <location>
        <begin position="1026"/>
        <end position="1038"/>
    </location>
</feature>
<accession>A0A4R0RA06</accession>
<organism evidence="6 7">
    <name type="scientific">Steccherinum ochraceum</name>
    <dbReference type="NCBI Taxonomy" id="92696"/>
    <lineage>
        <taxon>Eukaryota</taxon>
        <taxon>Fungi</taxon>
        <taxon>Dikarya</taxon>
        <taxon>Basidiomycota</taxon>
        <taxon>Agaricomycotina</taxon>
        <taxon>Agaricomycetes</taxon>
        <taxon>Polyporales</taxon>
        <taxon>Steccherinaceae</taxon>
        <taxon>Steccherinum</taxon>
    </lineage>
</organism>
<protein>
    <submittedName>
        <fullName evidence="6">Platinum sensitivity protein</fullName>
    </submittedName>
</protein>
<dbReference type="Gene3D" id="2.30.29.30">
    <property type="entry name" value="Pleckstrin-homology domain (PH domain)/Phosphotyrosine-binding domain (PTB)"/>
    <property type="match status" value="1"/>
</dbReference>
<dbReference type="PANTHER" id="PTHR23318:SF0">
    <property type="entry name" value="SERINE_THREONINE-PROTEIN PHOSPHATASE 4 REGULATORY SUBUNIT 3"/>
    <property type="match status" value="1"/>
</dbReference>
<feature type="domain" description="Serine/threonine-protein phosphatase 4 regulatory subunit 3-like central" evidence="4">
    <location>
        <begin position="157"/>
        <end position="731"/>
    </location>
</feature>
<evidence type="ECO:0000259" key="4">
    <source>
        <dbReference type="Pfam" id="PF04802"/>
    </source>
</evidence>
<keyword evidence="7" id="KW-1185">Reference proteome</keyword>
<dbReference type="AlphaFoldDB" id="A0A4R0RA06"/>
<reference evidence="6 7" key="1">
    <citation type="submission" date="2018-11" db="EMBL/GenBank/DDBJ databases">
        <title>Genome assembly of Steccherinum ochraceum LE-BIN_3174, the white-rot fungus of the Steccherinaceae family (The Residual Polyporoid clade, Polyporales, Basidiomycota).</title>
        <authorList>
            <person name="Fedorova T.V."/>
            <person name="Glazunova O.A."/>
            <person name="Landesman E.O."/>
            <person name="Moiseenko K.V."/>
            <person name="Psurtseva N.V."/>
            <person name="Savinova O.S."/>
            <person name="Shakhova N.V."/>
            <person name="Tyazhelova T.V."/>
            <person name="Vasina D.V."/>
        </authorList>
    </citation>
    <scope>NUCLEOTIDE SEQUENCE [LARGE SCALE GENOMIC DNA]</scope>
    <source>
        <strain evidence="6 7">LE-BIN_3174</strain>
    </source>
</reference>
<evidence type="ECO:0000313" key="7">
    <source>
        <dbReference type="Proteomes" id="UP000292702"/>
    </source>
</evidence>
<dbReference type="OrthoDB" id="27483at2759"/>
<dbReference type="GO" id="GO:0030289">
    <property type="term" value="C:protein phosphatase 4 complex"/>
    <property type="evidence" value="ECO:0007669"/>
    <property type="project" value="TreeGrafter"/>
</dbReference>
<feature type="compositionally biased region" description="Low complexity" evidence="3">
    <location>
        <begin position="806"/>
        <end position="816"/>
    </location>
</feature>
<proteinExistence type="predicted"/>
<feature type="region of interest" description="Disordered" evidence="3">
    <location>
        <begin position="1026"/>
        <end position="1048"/>
    </location>
</feature>
<evidence type="ECO:0000256" key="3">
    <source>
        <dbReference type="SAM" id="MobiDB-lite"/>
    </source>
</evidence>
<comment type="caution">
    <text evidence="6">The sequence shown here is derived from an EMBL/GenBank/DDBJ whole genome shotgun (WGS) entry which is preliminary data.</text>
</comment>
<evidence type="ECO:0000259" key="5">
    <source>
        <dbReference type="Pfam" id="PF22972"/>
    </source>
</evidence>
<dbReference type="InterPro" id="IPR016024">
    <property type="entry name" value="ARM-type_fold"/>
</dbReference>
<feature type="compositionally biased region" description="Low complexity" evidence="3">
    <location>
        <begin position="875"/>
        <end position="891"/>
    </location>
</feature>
<dbReference type="InterPro" id="IPR055236">
    <property type="entry name" value="EVH1_PP4R3"/>
</dbReference>
<dbReference type="InterPro" id="IPR051137">
    <property type="entry name" value="PP4R3-like"/>
</dbReference>
<dbReference type="Pfam" id="PF22972">
    <property type="entry name" value="EVH1_PP4R3"/>
    <property type="match status" value="1"/>
</dbReference>
<dbReference type="Pfam" id="PF04802">
    <property type="entry name" value="PP4R3"/>
    <property type="match status" value="1"/>
</dbReference>
<keyword evidence="2" id="KW-0539">Nucleus</keyword>
<feature type="compositionally biased region" description="Acidic residues" evidence="3">
    <location>
        <begin position="765"/>
        <end position="780"/>
    </location>
</feature>
<dbReference type="GO" id="GO:0072542">
    <property type="term" value="F:protein phosphatase activator activity"/>
    <property type="evidence" value="ECO:0007669"/>
    <property type="project" value="TreeGrafter"/>
</dbReference>
<dbReference type="SUPFAM" id="SSF48371">
    <property type="entry name" value="ARM repeat"/>
    <property type="match status" value="1"/>
</dbReference>
<sequence length="1048" mass="115883">MSEHATGSDDGRQWEAEEGHDLKRVKVYELIGARWVDQGTAFCFGDFHDGEALLIARAESDYDHIILTTSIKPSDVYQRQQDTLIVWTEPNGTDYALSFQDPEGCAEVWNFIQEVQRHMSIPDQILSSSPQLGEAFATSLFRGGRLPQPTLGNIGDIDKIIKTSGRLQGSKERVCEFIQQEEYIKSLIDVMNQAEDLESLENLHALCSCMQSILMLNDHTMYEHILDDDIFFGVVGMLEYDPEFPLHKANYREFLNSTAHYHQPVPIRDEGIQKRVHHTYRLLFLKDVVLARAIDDSTFNVLNSCIIFNQIDIINHVQNDQAFLREVVGMFMDEDLLAKLGTGFAAGTAGAMKGKEAEKGRAVEGGDGSDIKMEVDAPAGASSGDAQQTRRREVVFLIQQLCVMGKNVQLPARMQLFRTLTDRGILFAVQWALGQSEDTEDGKSMIAAAGEILTALLDHDLNGVRGHVVKQLSVLDKDGGSGKRLSGDKDKDTVLMLLCRVMVRSKDMAVQSQVAEALRMAMEIPSITEPHPMVGAKVFQRPKDDPATEKFLDYFYKHCVEVLFKPFFDIPEFTRMAESTLPLSRERTNLLLHLCDLLASFALQHSFRSHFYMLSTSIDTRIASLLSAKDKHLRLAAFRFFRVLLRLNNRNLFLGLIKHDIFDPILNLTIQESKRDNLLSSSCQEFFEHIRRENVKELVAYCMTKHADKIKVLADSALGGPRFQGFIRRHEMNIEPPPKEEEKIAPEKPAANGARRWGQGRLQEVEEEDYFNGDDDDDEILPVLTSPQLISRAGAATPPLKRQRRSSLTQQQQRPSKSSLLGAVPPPVSVPSVRSTPPTAPLSSLVDYGDDDDLIALSPDTTAPSSPKMPPGLMPDISPTPTFTPISTTSPRMPPSPRPNHRQIPTKPPPITVPSSIPIPTVTEDEEDNLLETLLSKSAAGPPSPSLVRGPPEMSPGLKRRREEDDDELLALANKSKRQSVGAPGGILGPVPGRDKGGGSPGSELVGKSVGLVKSVEEGPKKIKLKLSSAAAATPAPSHTGAKDGDTG</sequence>
<name>A0A4R0RA06_9APHY</name>
<dbReference type="GO" id="GO:0005654">
    <property type="term" value="C:nucleoplasm"/>
    <property type="evidence" value="ECO:0007669"/>
    <property type="project" value="TreeGrafter"/>
</dbReference>
<evidence type="ECO:0000256" key="2">
    <source>
        <dbReference type="ARBA" id="ARBA00023242"/>
    </source>
</evidence>
<dbReference type="STRING" id="92696.A0A4R0RA06"/>
<feature type="compositionally biased region" description="Basic and acidic residues" evidence="3">
    <location>
        <begin position="735"/>
        <end position="746"/>
    </location>
</feature>
<dbReference type="InterPro" id="IPR006887">
    <property type="entry name" value="P4R3-like_central_dom"/>
</dbReference>
<evidence type="ECO:0000313" key="6">
    <source>
        <dbReference type="EMBL" id="TCD60959.1"/>
    </source>
</evidence>
<feature type="domain" description="PP4R3 EVH1-like" evidence="5">
    <location>
        <begin position="23"/>
        <end position="119"/>
    </location>
</feature>
<dbReference type="GO" id="GO:0006974">
    <property type="term" value="P:DNA damage response"/>
    <property type="evidence" value="ECO:0007669"/>
    <property type="project" value="TreeGrafter"/>
</dbReference>
<dbReference type="Proteomes" id="UP000292702">
    <property type="component" value="Unassembled WGS sequence"/>
</dbReference>
<dbReference type="InterPro" id="IPR011993">
    <property type="entry name" value="PH-like_dom_sf"/>
</dbReference>
<gene>
    <name evidence="6" type="primary">PSY2</name>
    <name evidence="6" type="ORF">EIP91_009255</name>
</gene>
<dbReference type="SUPFAM" id="SSF50729">
    <property type="entry name" value="PH domain-like"/>
    <property type="match status" value="1"/>
</dbReference>
<dbReference type="PANTHER" id="PTHR23318">
    <property type="entry name" value="ATP SYNTHASE GAMMA-RELATED"/>
    <property type="match status" value="1"/>
</dbReference>
<comment type="subcellular location">
    <subcellularLocation>
        <location evidence="1">Nucleus</location>
    </subcellularLocation>
</comment>